<name>A0A7V7QL56_9FIRM</name>
<dbReference type="SUPFAM" id="SSF50475">
    <property type="entry name" value="FMN-binding split barrel"/>
    <property type="match status" value="1"/>
</dbReference>
<dbReference type="RefSeq" id="WP_151146539.1">
    <property type="nucleotide sequence ID" value="NZ_WAGX01000005.1"/>
</dbReference>
<dbReference type="Proteomes" id="UP000461768">
    <property type="component" value="Unassembled WGS sequence"/>
</dbReference>
<organism evidence="1 2">
    <name type="scientific">Candidatus Galacturonatibacter soehngenii</name>
    <dbReference type="NCBI Taxonomy" id="2307010"/>
    <lineage>
        <taxon>Bacteria</taxon>
        <taxon>Bacillati</taxon>
        <taxon>Bacillota</taxon>
        <taxon>Clostridia</taxon>
        <taxon>Lachnospirales</taxon>
        <taxon>Lachnospiraceae</taxon>
        <taxon>Candidatus Galacturonatibacter</taxon>
    </lineage>
</organism>
<sequence length="157" mass="17950">MSKFEEGMKILNERFGNNKDNVISLATISLEQSEDGKPRPCVRDVDAYYEDGVFYIVTYALSNKVKQISANPEVSISVNFEDFFSSGIGKNLGWVLDPSNAQIRDKLRIAFKDWYDFANNENDKNCCFLAIYLTKGTLRIDHGAEFYHFDFENKSAT</sequence>
<keyword evidence="2" id="KW-1185">Reference proteome</keyword>
<evidence type="ECO:0000313" key="2">
    <source>
        <dbReference type="Proteomes" id="UP000461768"/>
    </source>
</evidence>
<protein>
    <submittedName>
        <fullName evidence="1">Pyridoxamine 5'-phosphate oxidase family protein</fullName>
    </submittedName>
</protein>
<reference evidence="1 2" key="2">
    <citation type="submission" date="2020-02" db="EMBL/GenBank/DDBJ databases">
        <title>Candidatus Galacturonibacter soehngenii shows hetero-acetogenic catabolism of galacturonic acid but lacks a canonical carbon monoxide dehydrogenase/acetyl-CoA synthase complex.</title>
        <authorList>
            <person name="Diender M."/>
            <person name="Stouten G.R."/>
            <person name="Petersen J.F."/>
            <person name="Nielsen P.H."/>
            <person name="Dueholm M.S."/>
            <person name="Pronk J.T."/>
            <person name="Van Loosdrecht M.C.M."/>
        </authorList>
    </citation>
    <scope>NUCLEOTIDE SEQUENCE [LARGE SCALE GENOMIC DNA]</scope>
    <source>
        <strain evidence="1">GalUA</strain>
    </source>
</reference>
<comment type="caution">
    <text evidence="1">The sequence shown here is derived from an EMBL/GenBank/DDBJ whole genome shotgun (WGS) entry which is preliminary data.</text>
</comment>
<accession>A0A7V7QL56</accession>
<dbReference type="EMBL" id="WAGX01000005">
    <property type="protein sequence ID" value="KAB1438687.1"/>
    <property type="molecule type" value="Genomic_DNA"/>
</dbReference>
<reference evidence="1 2" key="1">
    <citation type="submission" date="2019-09" db="EMBL/GenBank/DDBJ databases">
        <authorList>
            <person name="Valk L.C."/>
        </authorList>
    </citation>
    <scope>NUCLEOTIDE SEQUENCE [LARGE SCALE GENOMIC DNA]</scope>
    <source>
        <strain evidence="1">GalUA</strain>
    </source>
</reference>
<dbReference type="OrthoDB" id="9790003at2"/>
<dbReference type="Gene3D" id="2.30.110.10">
    <property type="entry name" value="Electron Transport, Fmn-binding Protein, Chain A"/>
    <property type="match status" value="1"/>
</dbReference>
<dbReference type="AlphaFoldDB" id="A0A7V7QL56"/>
<gene>
    <name evidence="1" type="ORF">F7O84_14275</name>
</gene>
<evidence type="ECO:0000313" key="1">
    <source>
        <dbReference type="EMBL" id="KAB1438687.1"/>
    </source>
</evidence>
<proteinExistence type="predicted"/>
<dbReference type="InterPro" id="IPR012349">
    <property type="entry name" value="Split_barrel_FMN-bd"/>
</dbReference>